<dbReference type="EC" id="3.1.1.4" evidence="2"/>
<dbReference type="InterPro" id="IPR016090">
    <property type="entry name" value="PLA2-like_dom"/>
</dbReference>
<comment type="cofactor">
    <cofactor evidence="1">
        <name>Ca(2+)</name>
        <dbReference type="ChEBI" id="CHEBI:29108"/>
    </cofactor>
</comment>
<evidence type="ECO:0000256" key="1">
    <source>
        <dbReference type="ARBA" id="ARBA00001913"/>
    </source>
</evidence>
<name>B2ZP62_ORADR</name>
<protein>
    <recommendedName>
        <fullName evidence="2">phospholipase A2</fullName>
        <ecNumber evidence="2">3.1.1.4</ecNumber>
    </recommendedName>
    <alternativeName>
        <fullName evidence="5">Phosphatidylcholine 2-acylhydrolase</fullName>
    </alternativeName>
</protein>
<dbReference type="PANTHER" id="PTHR12253">
    <property type="entry name" value="RH14732P"/>
    <property type="match status" value="1"/>
</dbReference>
<organism evidence="8">
    <name type="scientific">Orancistrocerus drewseni</name>
    <name type="common">Solitary wasp</name>
    <dbReference type="NCBI Taxonomy" id="529024"/>
    <lineage>
        <taxon>Eukaryota</taxon>
        <taxon>Metazoa</taxon>
        <taxon>Ecdysozoa</taxon>
        <taxon>Arthropoda</taxon>
        <taxon>Hexapoda</taxon>
        <taxon>Insecta</taxon>
        <taxon>Pterygota</taxon>
        <taxon>Neoptera</taxon>
        <taxon>Endopterygota</taxon>
        <taxon>Hymenoptera</taxon>
        <taxon>Apocrita</taxon>
        <taxon>Aculeata</taxon>
        <taxon>Vespoidea</taxon>
        <taxon>Vespidae</taxon>
        <taxon>Eumeninae</taxon>
        <taxon>Orancistrocerus</taxon>
    </lineage>
</organism>
<evidence type="ECO:0000259" key="7">
    <source>
        <dbReference type="Pfam" id="PF05826"/>
    </source>
</evidence>
<proteinExistence type="evidence at transcript level"/>
<feature type="signal peptide" evidence="6">
    <location>
        <begin position="1"/>
        <end position="23"/>
    </location>
</feature>
<dbReference type="AlphaFoldDB" id="B2ZP62"/>
<dbReference type="GO" id="GO:0004623">
    <property type="term" value="F:phospholipase A2 activity"/>
    <property type="evidence" value="ECO:0007669"/>
    <property type="project" value="UniProtKB-EC"/>
</dbReference>
<feature type="chain" id="PRO_5002786381" description="phospholipase A2" evidence="6">
    <location>
        <begin position="24"/>
        <end position="184"/>
    </location>
</feature>
<dbReference type="Pfam" id="PF05826">
    <property type="entry name" value="Phospholip_A2_2"/>
    <property type="match status" value="1"/>
</dbReference>
<keyword evidence="8" id="KW-0378">Hydrolase</keyword>
<dbReference type="InterPro" id="IPR036444">
    <property type="entry name" value="PLipase_A2_dom_sf"/>
</dbReference>
<reference evidence="8" key="1">
    <citation type="journal article" date="2009" name="Arch. Insect Biochem. Physiol.">
        <title>Differential gene expression profiles in the venom gland/sac of Orancistrocerus drewseni (Hymenoptera: Eumenidae).</title>
        <authorList>
            <person name="Baek J.H."/>
            <person name="Woo T.H."/>
            <person name="Kim C.B."/>
            <person name="Park J.H."/>
            <person name="Kim H."/>
            <person name="Lee S."/>
            <person name="Lee S.H."/>
        </authorList>
    </citation>
    <scope>NUCLEOTIDE SEQUENCE</scope>
</reference>
<dbReference type="GO" id="GO:0050482">
    <property type="term" value="P:arachidonate secretion"/>
    <property type="evidence" value="ECO:0007669"/>
    <property type="project" value="InterPro"/>
</dbReference>
<dbReference type="Gene3D" id="1.20.90.10">
    <property type="entry name" value="Phospholipase A2 domain"/>
    <property type="match status" value="1"/>
</dbReference>
<evidence type="ECO:0000256" key="5">
    <source>
        <dbReference type="ARBA" id="ARBA00029903"/>
    </source>
</evidence>
<evidence type="ECO:0000256" key="2">
    <source>
        <dbReference type="ARBA" id="ARBA00013278"/>
    </source>
</evidence>
<evidence type="ECO:0000313" key="8">
    <source>
        <dbReference type="EMBL" id="ACD61710.3"/>
    </source>
</evidence>
<dbReference type="SUPFAM" id="SSF48619">
    <property type="entry name" value="Phospholipase A2, PLA2"/>
    <property type="match status" value="1"/>
</dbReference>
<accession>B2ZP62</accession>
<keyword evidence="6" id="KW-0732">Signal</keyword>
<dbReference type="EMBL" id="EU677843">
    <property type="protein sequence ID" value="ACD61710.3"/>
    <property type="molecule type" value="mRNA"/>
</dbReference>
<evidence type="ECO:0000256" key="3">
    <source>
        <dbReference type="ARBA" id="ARBA00022963"/>
    </source>
</evidence>
<feature type="domain" description="Phospholipase A2-like central" evidence="7">
    <location>
        <begin position="49"/>
        <end position="145"/>
    </location>
</feature>
<dbReference type="GO" id="GO:0016042">
    <property type="term" value="P:lipid catabolic process"/>
    <property type="evidence" value="ECO:0007669"/>
    <property type="project" value="UniProtKB-KW"/>
</dbReference>
<keyword evidence="3" id="KW-0442">Lipid degradation</keyword>
<dbReference type="GO" id="GO:0006644">
    <property type="term" value="P:phospholipid metabolic process"/>
    <property type="evidence" value="ECO:0007669"/>
    <property type="project" value="InterPro"/>
</dbReference>
<evidence type="ECO:0000256" key="6">
    <source>
        <dbReference type="SAM" id="SignalP"/>
    </source>
</evidence>
<sequence length="184" mass="20849">MSSQFSILGFFVILGYFTMDIMGSDEPPYPKAVYDTATILITSVSPPTVRGTKWCGYDVAARSYEKLGEAIETDKCCRQWHNCDDFIAPLGEKYEIHNTVNYKILHCYCNNAFHRCLKDVEGMEAATAAQIGMAYFDIIGPKCLRKVYYEPTCDVSYYDELGNKYPNNGGTEYFCPKLAPSQPW</sequence>
<keyword evidence="4" id="KW-0443">Lipid metabolism</keyword>
<evidence type="ECO:0000256" key="4">
    <source>
        <dbReference type="ARBA" id="ARBA00023098"/>
    </source>
</evidence>